<feature type="signal peptide" evidence="3">
    <location>
        <begin position="1"/>
        <end position="21"/>
    </location>
</feature>
<keyword evidence="5" id="KW-1185">Reference proteome</keyword>
<dbReference type="Proteomes" id="UP000013827">
    <property type="component" value="Unassembled WGS sequence"/>
</dbReference>
<keyword evidence="1" id="KW-0175">Coiled coil</keyword>
<dbReference type="RefSeq" id="XP_005775542.1">
    <property type="nucleotide sequence ID" value="XM_005775485.1"/>
</dbReference>
<dbReference type="PaxDb" id="2903-EOD23113"/>
<dbReference type="AlphaFoldDB" id="A0A0D3JHX8"/>
<dbReference type="HOGENOM" id="CLU_1498983_0_0_1"/>
<evidence type="ECO:0000313" key="4">
    <source>
        <dbReference type="EnsemblProtists" id="EOD23113"/>
    </source>
</evidence>
<keyword evidence="2" id="KW-1133">Transmembrane helix</keyword>
<evidence type="ECO:0000256" key="3">
    <source>
        <dbReference type="SAM" id="SignalP"/>
    </source>
</evidence>
<sequence length="180" mass="19342">MRHREWIHVLAALAFLVAALAFLAASEEAASEDRLLDEDRELDALAAEISKLQAKYAALQDGERGGDLLVAGQWSASRGAPALLALAALAMVLGLPSGEQWWAVETAHLHRLTLALKVPALEAKYTSAAFRSASTPLILFLVTFANVFLMLGILYPAAGAAPARRHGCPGRVPSHRMWSH</sequence>
<organism evidence="4 5">
    <name type="scientific">Emiliania huxleyi (strain CCMP1516)</name>
    <dbReference type="NCBI Taxonomy" id="280463"/>
    <lineage>
        <taxon>Eukaryota</taxon>
        <taxon>Haptista</taxon>
        <taxon>Haptophyta</taxon>
        <taxon>Prymnesiophyceae</taxon>
        <taxon>Isochrysidales</taxon>
        <taxon>Noelaerhabdaceae</taxon>
        <taxon>Emiliania</taxon>
    </lineage>
</organism>
<name>A0A0D3JHX8_EMIH1</name>
<feature type="chain" id="PRO_5044270186" evidence="3">
    <location>
        <begin position="22"/>
        <end position="180"/>
    </location>
</feature>
<proteinExistence type="predicted"/>
<dbReference type="GeneID" id="17268660"/>
<evidence type="ECO:0000313" key="5">
    <source>
        <dbReference type="Proteomes" id="UP000013827"/>
    </source>
</evidence>
<keyword evidence="2" id="KW-0812">Transmembrane</keyword>
<keyword evidence="2" id="KW-0472">Membrane</keyword>
<reference evidence="5" key="1">
    <citation type="journal article" date="2013" name="Nature">
        <title>Pan genome of the phytoplankton Emiliania underpins its global distribution.</title>
        <authorList>
            <person name="Read B.A."/>
            <person name="Kegel J."/>
            <person name="Klute M.J."/>
            <person name="Kuo A."/>
            <person name="Lefebvre S.C."/>
            <person name="Maumus F."/>
            <person name="Mayer C."/>
            <person name="Miller J."/>
            <person name="Monier A."/>
            <person name="Salamov A."/>
            <person name="Young J."/>
            <person name="Aguilar M."/>
            <person name="Claverie J.M."/>
            <person name="Frickenhaus S."/>
            <person name="Gonzalez K."/>
            <person name="Herman E.K."/>
            <person name="Lin Y.C."/>
            <person name="Napier J."/>
            <person name="Ogata H."/>
            <person name="Sarno A.F."/>
            <person name="Shmutz J."/>
            <person name="Schroeder D."/>
            <person name="de Vargas C."/>
            <person name="Verret F."/>
            <person name="von Dassow P."/>
            <person name="Valentin K."/>
            <person name="Van de Peer Y."/>
            <person name="Wheeler G."/>
            <person name="Dacks J.B."/>
            <person name="Delwiche C.F."/>
            <person name="Dyhrman S.T."/>
            <person name="Glockner G."/>
            <person name="John U."/>
            <person name="Richards T."/>
            <person name="Worden A.Z."/>
            <person name="Zhang X."/>
            <person name="Grigoriev I.V."/>
            <person name="Allen A.E."/>
            <person name="Bidle K."/>
            <person name="Borodovsky M."/>
            <person name="Bowler C."/>
            <person name="Brownlee C."/>
            <person name="Cock J.M."/>
            <person name="Elias M."/>
            <person name="Gladyshev V.N."/>
            <person name="Groth M."/>
            <person name="Guda C."/>
            <person name="Hadaegh A."/>
            <person name="Iglesias-Rodriguez M.D."/>
            <person name="Jenkins J."/>
            <person name="Jones B.M."/>
            <person name="Lawson T."/>
            <person name="Leese F."/>
            <person name="Lindquist E."/>
            <person name="Lobanov A."/>
            <person name="Lomsadze A."/>
            <person name="Malik S.B."/>
            <person name="Marsh M.E."/>
            <person name="Mackinder L."/>
            <person name="Mock T."/>
            <person name="Mueller-Roeber B."/>
            <person name="Pagarete A."/>
            <person name="Parker M."/>
            <person name="Probert I."/>
            <person name="Quesneville H."/>
            <person name="Raines C."/>
            <person name="Rensing S.A."/>
            <person name="Riano-Pachon D.M."/>
            <person name="Richier S."/>
            <person name="Rokitta S."/>
            <person name="Shiraiwa Y."/>
            <person name="Soanes D.M."/>
            <person name="van der Giezen M."/>
            <person name="Wahlund T.M."/>
            <person name="Williams B."/>
            <person name="Wilson W."/>
            <person name="Wolfe G."/>
            <person name="Wurch L.L."/>
        </authorList>
    </citation>
    <scope>NUCLEOTIDE SEQUENCE</scope>
</reference>
<feature type="coiled-coil region" evidence="1">
    <location>
        <begin position="35"/>
        <end position="62"/>
    </location>
</feature>
<reference evidence="4" key="2">
    <citation type="submission" date="2024-10" db="UniProtKB">
        <authorList>
            <consortium name="EnsemblProtists"/>
        </authorList>
    </citation>
    <scope>IDENTIFICATION</scope>
</reference>
<evidence type="ECO:0000256" key="2">
    <source>
        <dbReference type="SAM" id="Phobius"/>
    </source>
</evidence>
<dbReference type="EnsemblProtists" id="EOD23113">
    <property type="protein sequence ID" value="EOD23113"/>
    <property type="gene ID" value="EMIHUDRAFT_349693"/>
</dbReference>
<keyword evidence="3" id="KW-0732">Signal</keyword>
<accession>A0A0D3JHX8</accession>
<evidence type="ECO:0000256" key="1">
    <source>
        <dbReference type="SAM" id="Coils"/>
    </source>
</evidence>
<dbReference type="KEGG" id="ehx:EMIHUDRAFT_349693"/>
<protein>
    <submittedName>
        <fullName evidence="4">Uncharacterized protein</fullName>
    </submittedName>
</protein>
<feature type="transmembrane region" description="Helical" evidence="2">
    <location>
        <begin position="137"/>
        <end position="157"/>
    </location>
</feature>